<dbReference type="RefSeq" id="WP_349139333.1">
    <property type="nucleotide sequence ID" value="NZ_JBBMFT010000001.1"/>
</dbReference>
<proteinExistence type="predicted"/>
<dbReference type="Gene3D" id="3.40.50.2300">
    <property type="match status" value="1"/>
</dbReference>
<keyword evidence="5 10" id="KW-0805">Transcription regulation</keyword>
<evidence type="ECO:0000313" key="14">
    <source>
        <dbReference type="Proteomes" id="UP001440599"/>
    </source>
</evidence>
<name>A0ABV1ELM6_9FIRM</name>
<dbReference type="Pfam" id="PF00072">
    <property type="entry name" value="Response_reg"/>
    <property type="match status" value="1"/>
</dbReference>
<evidence type="ECO:0000256" key="11">
    <source>
        <dbReference type="PROSITE-ProRule" id="PRU00169"/>
    </source>
</evidence>
<dbReference type="SMART" id="SM00448">
    <property type="entry name" value="REC"/>
    <property type="match status" value="1"/>
</dbReference>
<evidence type="ECO:0000256" key="2">
    <source>
        <dbReference type="ARBA" id="ARBA00022490"/>
    </source>
</evidence>
<sequence length="231" mass="25604">MVIVEDDPMVALLDRTFAEKDTRFQVIQSFQNGQSALDWLLEHQADLLILDVYMPQLTGLELLHALRAEGVQLDAIMVTAANDVQTVDALLKLGVVDYLVKPFTVERFQQALDAFCRHRAAMAGSAVDQDTLDRLFPASSLTGEHTPPKGMQEATLERIRSCLRTAPEQGLPSETLSRQTGLSVVTVRRYVSYLVEHGEAASTVNYDTGGRPCRLYHATQFIHPPAPQANE</sequence>
<keyword evidence="7 10" id="KW-0010">Activator</keyword>
<feature type="domain" description="Response regulatory" evidence="12">
    <location>
        <begin position="1"/>
        <end position="116"/>
    </location>
</feature>
<dbReference type="InterPro" id="IPR024187">
    <property type="entry name" value="Sig_transdc_resp-reg_cit/mal"/>
</dbReference>
<comment type="subcellular location">
    <subcellularLocation>
        <location evidence="1 10">Cytoplasm</location>
    </subcellularLocation>
</comment>
<dbReference type="PANTHER" id="PTHR45526">
    <property type="entry name" value="TRANSCRIPTIONAL REGULATORY PROTEIN DPIA"/>
    <property type="match status" value="1"/>
</dbReference>
<dbReference type="PANTHER" id="PTHR45526:SF1">
    <property type="entry name" value="TRANSCRIPTIONAL REGULATORY PROTEIN DCUR-RELATED"/>
    <property type="match status" value="1"/>
</dbReference>
<keyword evidence="6 10" id="KW-0238">DNA-binding</keyword>
<comment type="function">
    <text evidence="9">May play the central regulatory role in sporulation. It may be an element of the effector pathway responsible for the activation of sporulation genes in response to nutritional stress. Spo0A may act in concert with spo0H (a sigma factor) to control the expression of some genes that are critical to the sporulation process.</text>
</comment>
<evidence type="ECO:0000256" key="8">
    <source>
        <dbReference type="ARBA" id="ARBA00023163"/>
    </source>
</evidence>
<feature type="modified residue" description="4-aspartylphosphate" evidence="11">
    <location>
        <position position="51"/>
    </location>
</feature>
<evidence type="ECO:0000256" key="7">
    <source>
        <dbReference type="ARBA" id="ARBA00023159"/>
    </source>
</evidence>
<comment type="caution">
    <text evidence="13">The sequence shown here is derived from an EMBL/GenBank/DDBJ whole genome shotgun (WGS) entry which is preliminary data.</text>
</comment>
<dbReference type="EMBL" id="JBBMFT010000001">
    <property type="protein sequence ID" value="MEQ2455494.1"/>
    <property type="molecule type" value="Genomic_DNA"/>
</dbReference>
<keyword evidence="3 11" id="KW-0597">Phosphoprotein</keyword>
<evidence type="ECO:0000256" key="6">
    <source>
        <dbReference type="ARBA" id="ARBA00023125"/>
    </source>
</evidence>
<evidence type="ECO:0000256" key="4">
    <source>
        <dbReference type="ARBA" id="ARBA00023012"/>
    </source>
</evidence>
<keyword evidence="2 10" id="KW-0963">Cytoplasm</keyword>
<evidence type="ECO:0000256" key="9">
    <source>
        <dbReference type="ARBA" id="ARBA00024867"/>
    </source>
</evidence>
<evidence type="ECO:0000256" key="10">
    <source>
        <dbReference type="PIRNR" id="PIRNR006171"/>
    </source>
</evidence>
<accession>A0ABV1ELM6</accession>
<reference evidence="13 14" key="1">
    <citation type="submission" date="2024-03" db="EMBL/GenBank/DDBJ databases">
        <title>Human intestinal bacterial collection.</title>
        <authorList>
            <person name="Pauvert C."/>
            <person name="Hitch T.C.A."/>
            <person name="Clavel T."/>
        </authorList>
    </citation>
    <scope>NUCLEOTIDE SEQUENCE [LARGE SCALE GENOMIC DNA]</scope>
    <source>
        <strain evidence="13 14">CLA-AP-H34</strain>
    </source>
</reference>
<keyword evidence="4 10" id="KW-0902">Two-component regulatory system</keyword>
<protein>
    <recommendedName>
        <fullName evidence="10">Transcriptional regulatory protein</fullName>
    </recommendedName>
</protein>
<dbReference type="InterPro" id="IPR011006">
    <property type="entry name" value="CheY-like_superfamily"/>
</dbReference>
<gene>
    <name evidence="13" type="ORF">WMO45_03085</name>
</gene>
<dbReference type="Proteomes" id="UP001440599">
    <property type="component" value="Unassembled WGS sequence"/>
</dbReference>
<evidence type="ECO:0000259" key="12">
    <source>
        <dbReference type="PROSITE" id="PS50110"/>
    </source>
</evidence>
<evidence type="ECO:0000256" key="5">
    <source>
        <dbReference type="ARBA" id="ARBA00023015"/>
    </source>
</evidence>
<dbReference type="PIRSF" id="PIRSF006171">
    <property type="entry name" value="RR_citrat_malat"/>
    <property type="match status" value="1"/>
</dbReference>
<keyword evidence="8 10" id="KW-0804">Transcription</keyword>
<evidence type="ECO:0000256" key="1">
    <source>
        <dbReference type="ARBA" id="ARBA00004496"/>
    </source>
</evidence>
<dbReference type="InterPro" id="IPR051271">
    <property type="entry name" value="2C-system_Tx_regulators"/>
</dbReference>
<dbReference type="InterPro" id="IPR001789">
    <property type="entry name" value="Sig_transdc_resp-reg_receiver"/>
</dbReference>
<evidence type="ECO:0000313" key="13">
    <source>
        <dbReference type="EMBL" id="MEQ2455494.1"/>
    </source>
</evidence>
<organism evidence="13 14">
    <name type="scientific">Flavonifractor hominis</name>
    <dbReference type="NCBI Taxonomy" id="3133178"/>
    <lineage>
        <taxon>Bacteria</taxon>
        <taxon>Bacillati</taxon>
        <taxon>Bacillota</taxon>
        <taxon>Clostridia</taxon>
        <taxon>Eubacteriales</taxon>
        <taxon>Oscillospiraceae</taxon>
        <taxon>Flavonifractor</taxon>
    </lineage>
</organism>
<dbReference type="PROSITE" id="PS50110">
    <property type="entry name" value="RESPONSE_REGULATORY"/>
    <property type="match status" value="1"/>
</dbReference>
<evidence type="ECO:0000256" key="3">
    <source>
        <dbReference type="ARBA" id="ARBA00022553"/>
    </source>
</evidence>
<dbReference type="SUPFAM" id="SSF52172">
    <property type="entry name" value="CheY-like"/>
    <property type="match status" value="1"/>
</dbReference>
<keyword evidence="14" id="KW-1185">Reference proteome</keyword>